<dbReference type="RefSeq" id="WP_141449571.1">
    <property type="nucleotide sequence ID" value="NZ_CP041217.1"/>
</dbReference>
<proteinExistence type="predicted"/>
<feature type="compositionally biased region" description="Basic and acidic residues" evidence="1">
    <location>
        <begin position="185"/>
        <end position="200"/>
    </location>
</feature>
<name>A0A4Y6V0X9_SACBS</name>
<dbReference type="Proteomes" id="UP000316968">
    <property type="component" value="Chromosome"/>
</dbReference>
<feature type="region of interest" description="Disordered" evidence="1">
    <location>
        <begin position="180"/>
        <end position="200"/>
    </location>
</feature>
<keyword evidence="3" id="KW-1185">Reference proteome</keyword>
<accession>A0A4Y6V0X9</accession>
<gene>
    <name evidence="2" type="ORF">FFV09_20575</name>
</gene>
<organism evidence="2 3">
    <name type="scientific">Saccharibacillus brassicae</name>
    <dbReference type="NCBI Taxonomy" id="2583377"/>
    <lineage>
        <taxon>Bacteria</taxon>
        <taxon>Bacillati</taxon>
        <taxon>Bacillota</taxon>
        <taxon>Bacilli</taxon>
        <taxon>Bacillales</taxon>
        <taxon>Paenibacillaceae</taxon>
        <taxon>Saccharibacillus</taxon>
    </lineage>
</organism>
<sequence length="200" mass="23271">MGRQTYQIPFGAEPARQSVKGTLLFYDSFEAITDEQLEQAAEVALARSFAQLVLYPLHEATVKRLTGEAVSAFYKRDDRLHEWRRDQQIMRSVTVENWDGKRKKYTPLEAALRFVDEKYPSPLFLYLTADTANRFASFATFEEWIVRIRLVLDEAPERPHPRLERFRQRWDTVDELLAKQAPADAESKRIAKHSGHGDSR</sequence>
<evidence type="ECO:0000313" key="2">
    <source>
        <dbReference type="EMBL" id="QDH23034.1"/>
    </source>
</evidence>
<evidence type="ECO:0000256" key="1">
    <source>
        <dbReference type="SAM" id="MobiDB-lite"/>
    </source>
</evidence>
<dbReference type="OrthoDB" id="2677664at2"/>
<protein>
    <submittedName>
        <fullName evidence="2">Uncharacterized protein</fullName>
    </submittedName>
</protein>
<dbReference type="EMBL" id="CP041217">
    <property type="protein sequence ID" value="QDH23034.1"/>
    <property type="molecule type" value="Genomic_DNA"/>
</dbReference>
<evidence type="ECO:0000313" key="3">
    <source>
        <dbReference type="Proteomes" id="UP000316968"/>
    </source>
</evidence>
<dbReference type="AlphaFoldDB" id="A0A4Y6V0X9"/>
<dbReference type="KEGG" id="saca:FFV09_20575"/>
<reference evidence="2 3" key="1">
    <citation type="submission" date="2019-06" db="EMBL/GenBank/DDBJ databases">
        <title>Saccharibacillus brassicae sp. nov., an endophytic bacterium isolated from Chinese cabbage seeds (Brassica pekinensis).</title>
        <authorList>
            <person name="Jiang L."/>
            <person name="Lee J."/>
            <person name="Kim S.W."/>
        </authorList>
    </citation>
    <scope>NUCLEOTIDE SEQUENCE [LARGE SCALE GENOMIC DNA]</scope>
    <source>
        <strain evidence="3">KCTC 43072 / ATSA2</strain>
    </source>
</reference>